<dbReference type="KEGG" id="tcn:H9L16_10045"/>
<dbReference type="GO" id="GO:0006508">
    <property type="term" value="P:proteolysis"/>
    <property type="evidence" value="ECO:0007669"/>
    <property type="project" value="UniProtKB-KW"/>
</dbReference>
<dbReference type="Pfam" id="PF00326">
    <property type="entry name" value="Peptidase_S9"/>
    <property type="match status" value="1"/>
</dbReference>
<feature type="domain" description="Peptidase S9 prolyl oligopeptidase catalytic" evidence="7">
    <location>
        <begin position="484"/>
        <end position="691"/>
    </location>
</feature>
<dbReference type="InterPro" id="IPR011659">
    <property type="entry name" value="WD40"/>
</dbReference>
<dbReference type="SUPFAM" id="SSF53474">
    <property type="entry name" value="alpha/beta-Hydrolases"/>
    <property type="match status" value="1"/>
</dbReference>
<dbReference type="InterPro" id="IPR001375">
    <property type="entry name" value="Peptidase_S9_cat"/>
</dbReference>
<evidence type="ECO:0000313" key="9">
    <source>
        <dbReference type="Proteomes" id="UP000515804"/>
    </source>
</evidence>
<dbReference type="AlphaFoldDB" id="A0A7G9SMH5"/>
<dbReference type="PANTHER" id="PTHR42776">
    <property type="entry name" value="SERINE PEPTIDASE S9 FAMILY MEMBER"/>
    <property type="match status" value="1"/>
</dbReference>
<gene>
    <name evidence="8" type="ORF">H9L16_10045</name>
</gene>
<dbReference type="SUPFAM" id="SSF82171">
    <property type="entry name" value="DPP6 N-terminal domain-like"/>
    <property type="match status" value="1"/>
</dbReference>
<evidence type="ECO:0000256" key="1">
    <source>
        <dbReference type="ARBA" id="ARBA00010040"/>
    </source>
</evidence>
<dbReference type="EMBL" id="CP060719">
    <property type="protein sequence ID" value="QNN69050.1"/>
    <property type="molecule type" value="Genomic_DNA"/>
</dbReference>
<keyword evidence="4" id="KW-0378">Hydrolase</keyword>
<reference evidence="8 9" key="1">
    <citation type="submission" date="2020-08" db="EMBL/GenBank/DDBJ databases">
        <title>Genome sequence of Thermomonas carbonis KCTC 42013T.</title>
        <authorList>
            <person name="Hyun D.-W."/>
            <person name="Bae J.-W."/>
        </authorList>
    </citation>
    <scope>NUCLEOTIDE SEQUENCE [LARGE SCALE GENOMIC DNA]</scope>
    <source>
        <strain evidence="8 9">KCTC 42013</strain>
    </source>
</reference>
<dbReference type="RefSeq" id="WP_187551573.1">
    <property type="nucleotide sequence ID" value="NZ_BMZL01000002.1"/>
</dbReference>
<evidence type="ECO:0000259" key="7">
    <source>
        <dbReference type="Pfam" id="PF00326"/>
    </source>
</evidence>
<dbReference type="InterPro" id="IPR029058">
    <property type="entry name" value="AB_hydrolase_fold"/>
</dbReference>
<dbReference type="Gene3D" id="2.120.10.60">
    <property type="entry name" value="Tricorn protease N-terminal domain"/>
    <property type="match status" value="1"/>
</dbReference>
<accession>A0A7G9SMH5</accession>
<proteinExistence type="inferred from homology"/>
<evidence type="ECO:0000256" key="3">
    <source>
        <dbReference type="ARBA" id="ARBA00022729"/>
    </source>
</evidence>
<organism evidence="8 9">
    <name type="scientific">Thermomonas carbonis</name>
    <dbReference type="NCBI Taxonomy" id="1463158"/>
    <lineage>
        <taxon>Bacteria</taxon>
        <taxon>Pseudomonadati</taxon>
        <taxon>Pseudomonadota</taxon>
        <taxon>Gammaproteobacteria</taxon>
        <taxon>Lysobacterales</taxon>
        <taxon>Lysobacteraceae</taxon>
        <taxon>Thermomonas</taxon>
    </lineage>
</organism>
<evidence type="ECO:0000313" key="8">
    <source>
        <dbReference type="EMBL" id="QNN69050.1"/>
    </source>
</evidence>
<dbReference type="Pfam" id="PF07676">
    <property type="entry name" value="PD40"/>
    <property type="match status" value="2"/>
</dbReference>
<evidence type="ECO:0000256" key="2">
    <source>
        <dbReference type="ARBA" id="ARBA00022670"/>
    </source>
</evidence>
<dbReference type="InterPro" id="IPR011042">
    <property type="entry name" value="6-blade_b-propeller_TolB-like"/>
</dbReference>
<keyword evidence="3 6" id="KW-0732">Signal</keyword>
<dbReference type="GO" id="GO:0004252">
    <property type="term" value="F:serine-type endopeptidase activity"/>
    <property type="evidence" value="ECO:0007669"/>
    <property type="project" value="TreeGrafter"/>
</dbReference>
<dbReference type="FunFam" id="3.40.50.1820:FF:000028">
    <property type="entry name" value="S9 family peptidase"/>
    <property type="match status" value="1"/>
</dbReference>
<comment type="similarity">
    <text evidence="1">Belongs to the peptidase S9C family.</text>
</comment>
<feature type="signal peptide" evidence="6">
    <location>
        <begin position="1"/>
        <end position="23"/>
    </location>
</feature>
<dbReference type="Gene3D" id="2.120.10.30">
    <property type="entry name" value="TolB, C-terminal domain"/>
    <property type="match status" value="1"/>
</dbReference>
<evidence type="ECO:0000256" key="6">
    <source>
        <dbReference type="SAM" id="SignalP"/>
    </source>
</evidence>
<sequence>MNAALTRFVLVLAFASLVPVAAAADQPKRPITAQDLWAVKRVGAPALSPDGRQAAYSVQEWSIEKNKPTAALWLTDVASATSRRLTAGTGSDTAPAWSPDGSRIAFVGKRGEDEMAALYVIAVGGGEAEKLVELPYGVAVPAWLPDGKGIVFATQVIPELSGSLAKADLAAMKKEAKRRKDSKMTAYASEYRQYRWFDRNLTDNLANRLLRIDVASKALTELTPKYDRLFQPSGEVRFDVAPDGRHIALALNSTPPPYANQPNLDIVLVPTDGSGAFANLTVDNPYSDDNPRFAPDGRSVLYTRVATANSQGELRRLWQHRLAEKRNVPMASSVDLSIDNPGFTGDGNSLVFLAEQQGRVPLFRLNPDGSGTPSVLFGEGSSTALDVQGQQAVFLNEHTGRPAELFAMDLRGGPARQLTRFNEALFAGLDLGKVESHEFPGAGGDTVQMWVIYPPGFDPKKKYPLVQLLHGGPHTMVRDAFSPRWNSHVFASPGYIVAWVNRHGSTGFGEAFARSINGAWGDKPTEDVLKANDYLFATIPAIDRDNVAAAGASYGGYLATWLLGHTKAFKTLVNHAGVSDLMGQYGADITTYGFTREVLGGTPWDSPEAMQRNNPVAYAANFSTPMLITHGEKDYRVPYGQGIALYGILQTMRVPSRLVVFPDENHWILSPQNSIYWNYEVQNWLARYIGGKPMAKPEFKAAE</sequence>
<dbReference type="Gene3D" id="3.40.50.1820">
    <property type="entry name" value="alpha/beta hydrolase"/>
    <property type="match status" value="1"/>
</dbReference>
<dbReference type="Proteomes" id="UP000515804">
    <property type="component" value="Chromosome"/>
</dbReference>
<dbReference type="PANTHER" id="PTHR42776:SF13">
    <property type="entry name" value="DIPEPTIDYL-PEPTIDASE 5"/>
    <property type="match status" value="1"/>
</dbReference>
<evidence type="ECO:0000256" key="5">
    <source>
        <dbReference type="ARBA" id="ARBA00022825"/>
    </source>
</evidence>
<evidence type="ECO:0000256" key="4">
    <source>
        <dbReference type="ARBA" id="ARBA00022801"/>
    </source>
</evidence>
<name>A0A7G9SMH5_9GAMM</name>
<keyword evidence="2" id="KW-0645">Protease</keyword>
<feature type="chain" id="PRO_5029014283" evidence="6">
    <location>
        <begin position="24"/>
        <end position="703"/>
    </location>
</feature>
<protein>
    <submittedName>
        <fullName evidence="8">S9 family peptidase</fullName>
    </submittedName>
</protein>
<keyword evidence="5" id="KW-0720">Serine protease</keyword>
<keyword evidence="9" id="KW-1185">Reference proteome</keyword>